<protein>
    <submittedName>
        <fullName evidence="1">Uncharacterized protein</fullName>
    </submittedName>
</protein>
<keyword evidence="2" id="KW-1185">Reference proteome</keyword>
<sequence length="572" mass="64259">MASYDVAILFGRQLRLTNDPRLDDLSVEVQAMILSNLDSPEDLLAAILSCRSLYRGYQASHKQILRAVLANAAGPSLHDLVGLANLPRFQQGDSRVIRQVAGGGNLVPIFWAKIGDHAERHFNQANTWEMPRTIGEARRVCHPMHLINAFIAEYLEFFRSMAKHRTPILSRLFTTRQPDNSAPTIPRVAHVARGEAAIRREASADEMDRLRRGFIRYELLCGMTSIPHWTTLADYCDLNKEDAESGLNFHDFSTASLNRYQPTDFFAHLSVAECEEVMAVAEYVHCQYRKMIGESRRALDSSITIHEEEPTGQLQRDHHTALQYATRGQTFNTRSGRWDSYHPRWRHLCQPETTEQHTDMRWILPGLGLGLLRQMLQSTKAERILLIRDAASAFAPDRATGLEHRQDPQNTSYADLAVDLLHTSAVQAHFDQSSNGTAPTAAAHPGLVAALDVMWHNVHATAYGTPQAVTTRLRLGCVFWDADRVLAVKPTRAGRVMSLAGPAVAFGDEGEWAAAECVVAEFGWHNYVEPAFATHRFADGPLVMDAARHTWLEILLDWVRFYGPKREVSRDA</sequence>
<dbReference type="AlphaFoldDB" id="A0AA40DXM6"/>
<proteinExistence type="predicted"/>
<reference evidence="1" key="1">
    <citation type="submission" date="2023-06" db="EMBL/GenBank/DDBJ databases">
        <title>Genome-scale phylogeny and comparative genomics of the fungal order Sordariales.</title>
        <authorList>
            <consortium name="Lawrence Berkeley National Laboratory"/>
            <person name="Hensen N."/>
            <person name="Bonometti L."/>
            <person name="Westerberg I."/>
            <person name="Brannstrom I.O."/>
            <person name="Guillou S."/>
            <person name="Cros-Aarteil S."/>
            <person name="Calhoun S."/>
            <person name="Haridas S."/>
            <person name="Kuo A."/>
            <person name="Mondo S."/>
            <person name="Pangilinan J."/>
            <person name="Riley R."/>
            <person name="Labutti K."/>
            <person name="Andreopoulos B."/>
            <person name="Lipzen A."/>
            <person name="Chen C."/>
            <person name="Yanf M."/>
            <person name="Daum C."/>
            <person name="Ng V."/>
            <person name="Clum A."/>
            <person name="Steindorff A."/>
            <person name="Ohm R."/>
            <person name="Martin F."/>
            <person name="Silar P."/>
            <person name="Natvig D."/>
            <person name="Lalanne C."/>
            <person name="Gautier V."/>
            <person name="Ament-Velasquez S.L."/>
            <person name="Kruys A."/>
            <person name="Hutchinson M.I."/>
            <person name="Powell A.J."/>
            <person name="Barry K."/>
            <person name="Miller A.N."/>
            <person name="Grigoriev I.V."/>
            <person name="Debuchy R."/>
            <person name="Gladieux P."/>
            <person name="Thoren M.H."/>
            <person name="Johannesson H."/>
        </authorList>
    </citation>
    <scope>NUCLEOTIDE SEQUENCE</scope>
    <source>
        <strain evidence="1">SMH4607-1</strain>
    </source>
</reference>
<comment type="caution">
    <text evidence="1">The sequence shown here is derived from an EMBL/GenBank/DDBJ whole genome shotgun (WGS) entry which is preliminary data.</text>
</comment>
<organism evidence="1 2">
    <name type="scientific">Lasiosphaeris hirsuta</name>
    <dbReference type="NCBI Taxonomy" id="260670"/>
    <lineage>
        <taxon>Eukaryota</taxon>
        <taxon>Fungi</taxon>
        <taxon>Dikarya</taxon>
        <taxon>Ascomycota</taxon>
        <taxon>Pezizomycotina</taxon>
        <taxon>Sordariomycetes</taxon>
        <taxon>Sordariomycetidae</taxon>
        <taxon>Sordariales</taxon>
        <taxon>Lasiosphaeriaceae</taxon>
        <taxon>Lasiosphaeris</taxon>
    </lineage>
</organism>
<accession>A0AA40DXM6</accession>
<evidence type="ECO:0000313" key="2">
    <source>
        <dbReference type="Proteomes" id="UP001172102"/>
    </source>
</evidence>
<dbReference type="EMBL" id="JAUKUA010000003">
    <property type="protein sequence ID" value="KAK0719375.1"/>
    <property type="molecule type" value="Genomic_DNA"/>
</dbReference>
<evidence type="ECO:0000313" key="1">
    <source>
        <dbReference type="EMBL" id="KAK0719375.1"/>
    </source>
</evidence>
<gene>
    <name evidence="1" type="ORF">B0H67DRAFT_551754</name>
</gene>
<dbReference type="Proteomes" id="UP001172102">
    <property type="component" value="Unassembled WGS sequence"/>
</dbReference>
<dbReference type="CDD" id="cd09917">
    <property type="entry name" value="F-box_SF"/>
    <property type="match status" value="1"/>
</dbReference>
<name>A0AA40DXM6_9PEZI</name>